<dbReference type="RefSeq" id="WP_263719672.1">
    <property type="nucleotide sequence ID" value="NZ_JAOWLA010000001.1"/>
</dbReference>
<sequence>MADAPQGAPQGMDPADIRAAAKAGILTEAQAAELNALSNRRADDRAARTREDEPFEFFKGFAEIFVAIGLAILLGGIALLLGVIGGVGILIAIPAIIAAISWWMARFFTLRWRMNLPSMVLVGAYSGGIYVSALTMLGQSDMGLKAVAFLSAAIAAGATALWFRRFKLPFAMFILGGFAMMATYALFTRYNPGGSFDDIDGWAQSFVPRANLTLASVVFGLAAFAGAMSFDLADPHRTGRHSATAFWLHLLAAGALVNAVAGNIWGQGGGANIVPTILVLAAFALVALVIDRRSFLTAGIVYIAAIIYWAVAGDRGASARDWALILILLGLFFTILGTWWIPLRRRVMRALPDFPGKSRLPPYSERT</sequence>
<name>A0ABT2YWP5_9RHOB</name>
<evidence type="ECO:0000256" key="1">
    <source>
        <dbReference type="SAM" id="Phobius"/>
    </source>
</evidence>
<feature type="transmembrane region" description="Helical" evidence="1">
    <location>
        <begin position="116"/>
        <end position="137"/>
    </location>
</feature>
<comment type="caution">
    <text evidence="2">The sequence shown here is derived from an EMBL/GenBank/DDBJ whole genome shotgun (WGS) entry which is preliminary data.</text>
</comment>
<protein>
    <recommendedName>
        <fullName evidence="4">DUF2157 domain-containing protein</fullName>
    </recommendedName>
</protein>
<feature type="transmembrane region" description="Helical" evidence="1">
    <location>
        <begin position="210"/>
        <end position="233"/>
    </location>
</feature>
<keyword evidence="3" id="KW-1185">Reference proteome</keyword>
<feature type="transmembrane region" description="Helical" evidence="1">
    <location>
        <begin position="323"/>
        <end position="341"/>
    </location>
</feature>
<evidence type="ECO:0000313" key="2">
    <source>
        <dbReference type="EMBL" id="MCV2863255.1"/>
    </source>
</evidence>
<feature type="transmembrane region" description="Helical" evidence="1">
    <location>
        <begin position="295"/>
        <end position="311"/>
    </location>
</feature>
<feature type="transmembrane region" description="Helical" evidence="1">
    <location>
        <begin position="60"/>
        <end position="81"/>
    </location>
</feature>
<feature type="transmembrane region" description="Helical" evidence="1">
    <location>
        <begin position="143"/>
        <end position="163"/>
    </location>
</feature>
<organism evidence="2 3">
    <name type="scientific">Albidovulum sediminicola</name>
    <dbReference type="NCBI Taxonomy" id="2984331"/>
    <lineage>
        <taxon>Bacteria</taxon>
        <taxon>Pseudomonadati</taxon>
        <taxon>Pseudomonadota</taxon>
        <taxon>Alphaproteobacteria</taxon>
        <taxon>Rhodobacterales</taxon>
        <taxon>Paracoccaceae</taxon>
        <taxon>Albidovulum</taxon>
    </lineage>
</organism>
<dbReference type="EMBL" id="JAOWLA010000001">
    <property type="protein sequence ID" value="MCV2863255.1"/>
    <property type="molecule type" value="Genomic_DNA"/>
</dbReference>
<feature type="transmembrane region" description="Helical" evidence="1">
    <location>
        <begin position="271"/>
        <end position="290"/>
    </location>
</feature>
<accession>A0ABT2YWP5</accession>
<reference evidence="2 3" key="1">
    <citation type="submission" date="2022-10" db="EMBL/GenBank/DDBJ databases">
        <title>Defluviimonas sp. nov., isolated from ocean surface water.</title>
        <authorList>
            <person name="He W."/>
            <person name="Wang L."/>
            <person name="Zhang D.-F."/>
        </authorList>
    </citation>
    <scope>NUCLEOTIDE SEQUENCE [LARGE SCALE GENOMIC DNA]</scope>
    <source>
        <strain evidence="2 3">WL0075</strain>
    </source>
</reference>
<gene>
    <name evidence="2" type="ORF">OE647_00720</name>
</gene>
<feature type="transmembrane region" description="Helical" evidence="1">
    <location>
        <begin position="245"/>
        <end position="265"/>
    </location>
</feature>
<keyword evidence="1" id="KW-1133">Transmembrane helix</keyword>
<proteinExistence type="predicted"/>
<keyword evidence="1" id="KW-0812">Transmembrane</keyword>
<evidence type="ECO:0000313" key="3">
    <source>
        <dbReference type="Proteomes" id="UP001652503"/>
    </source>
</evidence>
<dbReference type="Proteomes" id="UP001652503">
    <property type="component" value="Unassembled WGS sequence"/>
</dbReference>
<feature type="transmembrane region" description="Helical" evidence="1">
    <location>
        <begin position="87"/>
        <end position="104"/>
    </location>
</feature>
<evidence type="ECO:0008006" key="4">
    <source>
        <dbReference type="Google" id="ProtNLM"/>
    </source>
</evidence>
<feature type="transmembrane region" description="Helical" evidence="1">
    <location>
        <begin position="170"/>
        <end position="190"/>
    </location>
</feature>
<keyword evidence="1" id="KW-0472">Membrane</keyword>